<gene>
    <name evidence="3" type="ORF">B0J12DRAFT_660663</name>
</gene>
<feature type="domain" description="SMP-30/Gluconolactonase/LRE-like region" evidence="2">
    <location>
        <begin position="333"/>
        <end position="426"/>
    </location>
</feature>
<name>A0ABQ8GCS6_9PEZI</name>
<dbReference type="Proteomes" id="UP000774617">
    <property type="component" value="Unassembled WGS sequence"/>
</dbReference>
<dbReference type="PANTHER" id="PTHR47064:SF2">
    <property type="entry name" value="SMP-30_GLUCONOLACTONASE_LRE-LIKE REGION DOMAIN-CONTAINING PROTEIN-RELATED"/>
    <property type="match status" value="1"/>
</dbReference>
<evidence type="ECO:0000313" key="3">
    <source>
        <dbReference type="EMBL" id="KAH7052139.1"/>
    </source>
</evidence>
<feature type="domain" description="SMP-30/Gluconolactonase/LRE-like region" evidence="2">
    <location>
        <begin position="233"/>
        <end position="327"/>
    </location>
</feature>
<evidence type="ECO:0000313" key="4">
    <source>
        <dbReference type="Proteomes" id="UP000774617"/>
    </source>
</evidence>
<accession>A0ABQ8GCS6</accession>
<protein>
    <recommendedName>
        <fullName evidence="2">SMP-30/Gluconolactonase/LRE-like region domain-containing protein</fullName>
    </recommendedName>
</protein>
<dbReference type="SUPFAM" id="SSF63829">
    <property type="entry name" value="Calcium-dependent phosphotriesterase"/>
    <property type="match status" value="1"/>
</dbReference>
<comment type="caution">
    <text evidence="3">The sequence shown here is derived from an EMBL/GenBank/DDBJ whole genome shotgun (WGS) entry which is preliminary data.</text>
</comment>
<reference evidence="3 4" key="1">
    <citation type="journal article" date="2021" name="Nat. Commun.">
        <title>Genetic determinants of endophytism in the Arabidopsis root mycobiome.</title>
        <authorList>
            <person name="Mesny F."/>
            <person name="Miyauchi S."/>
            <person name="Thiergart T."/>
            <person name="Pickel B."/>
            <person name="Atanasova L."/>
            <person name="Karlsson M."/>
            <person name="Huettel B."/>
            <person name="Barry K.W."/>
            <person name="Haridas S."/>
            <person name="Chen C."/>
            <person name="Bauer D."/>
            <person name="Andreopoulos W."/>
            <person name="Pangilinan J."/>
            <person name="LaButti K."/>
            <person name="Riley R."/>
            <person name="Lipzen A."/>
            <person name="Clum A."/>
            <person name="Drula E."/>
            <person name="Henrissat B."/>
            <person name="Kohler A."/>
            <person name="Grigoriev I.V."/>
            <person name="Martin F.M."/>
            <person name="Hacquard S."/>
        </authorList>
    </citation>
    <scope>NUCLEOTIDE SEQUENCE [LARGE SCALE GENOMIC DNA]</scope>
    <source>
        <strain evidence="3 4">MPI-SDFR-AT-0080</strain>
    </source>
</reference>
<evidence type="ECO:0000259" key="2">
    <source>
        <dbReference type="Pfam" id="PF08450"/>
    </source>
</evidence>
<feature type="signal peptide" evidence="1">
    <location>
        <begin position="1"/>
        <end position="22"/>
    </location>
</feature>
<dbReference type="Gene3D" id="2.120.10.30">
    <property type="entry name" value="TolB, C-terminal domain"/>
    <property type="match status" value="1"/>
</dbReference>
<dbReference type="InterPro" id="IPR011042">
    <property type="entry name" value="6-blade_b-propeller_TolB-like"/>
</dbReference>
<organism evidence="3 4">
    <name type="scientific">Macrophomina phaseolina</name>
    <dbReference type="NCBI Taxonomy" id="35725"/>
    <lineage>
        <taxon>Eukaryota</taxon>
        <taxon>Fungi</taxon>
        <taxon>Dikarya</taxon>
        <taxon>Ascomycota</taxon>
        <taxon>Pezizomycotina</taxon>
        <taxon>Dothideomycetes</taxon>
        <taxon>Dothideomycetes incertae sedis</taxon>
        <taxon>Botryosphaeriales</taxon>
        <taxon>Botryosphaeriaceae</taxon>
        <taxon>Macrophomina</taxon>
    </lineage>
</organism>
<dbReference type="InterPro" id="IPR052988">
    <property type="entry name" value="Oryzine_lactonohydrolase"/>
</dbReference>
<keyword evidence="4" id="KW-1185">Reference proteome</keyword>
<dbReference type="Pfam" id="PF08450">
    <property type="entry name" value="SGL"/>
    <property type="match status" value="2"/>
</dbReference>
<sequence>MTMPASLLSLAALLSVGGSARAAATGFSQLSNSSAPAANSGYAPVAAPCGPSTANVTCIHRYGSVLPPSFSRDPDPNVGYTGTLVPDDPSWASLVPTADFVIFDKERGLSMLGATPRIWHNYIPVLNVIHEAPIFVPELNKLFTTQDGPPGNLSNIVIDLNADPPTVEAFVTDPPVYQPTGGILHDGMIYWAVQGNNVSLPNGLQQRPGIVRVDPRTYKAEWLLNNYYGFFYGGLNDLTVDSVGDVWFTDSDYAWGLGLSNQSNQNQLATYRFRPSTGEVVVVDSTLQHPNGIAFSRDGATLYVTDSGLETVGAPGTETDAGFYNYPIRIEFTSTNARNIYAWDVARPDGPKGTPVITGKRNIFQSLEGSPDGIKVAANGYLVVGSGLSNGVDVLDARGSPIARIQTNHPVENIAFAGDDLKTLYLVGIGGITKVEWDLQGPDPNNYYL</sequence>
<proteinExistence type="predicted"/>
<feature type="chain" id="PRO_5046420790" description="SMP-30/Gluconolactonase/LRE-like region domain-containing protein" evidence="1">
    <location>
        <begin position="23"/>
        <end position="449"/>
    </location>
</feature>
<dbReference type="InterPro" id="IPR013658">
    <property type="entry name" value="SGL"/>
</dbReference>
<keyword evidence="1" id="KW-0732">Signal</keyword>
<dbReference type="PANTHER" id="PTHR47064">
    <property type="entry name" value="PUTATIVE (AFU_ORTHOLOGUE AFUA_1G08990)-RELATED"/>
    <property type="match status" value="1"/>
</dbReference>
<dbReference type="EMBL" id="JAGTJR010000011">
    <property type="protein sequence ID" value="KAH7052139.1"/>
    <property type="molecule type" value="Genomic_DNA"/>
</dbReference>
<evidence type="ECO:0000256" key="1">
    <source>
        <dbReference type="SAM" id="SignalP"/>
    </source>
</evidence>